<gene>
    <name evidence="2" type="ORF">SAMN05216548_101413</name>
</gene>
<feature type="chain" id="PRO_5011646098" description="DUF5666 domain-containing protein" evidence="1">
    <location>
        <begin position="34"/>
        <end position="213"/>
    </location>
</feature>
<evidence type="ECO:0000256" key="1">
    <source>
        <dbReference type="SAM" id="SignalP"/>
    </source>
</evidence>
<dbReference type="STRING" id="1855383.SAMN05216548_101413"/>
<dbReference type="Proteomes" id="UP000199647">
    <property type="component" value="Unassembled WGS sequence"/>
</dbReference>
<keyword evidence="3" id="KW-1185">Reference proteome</keyword>
<name>A0A1H9AFW3_9HYPH</name>
<dbReference type="EMBL" id="FOFG01000001">
    <property type="protein sequence ID" value="SEP75401.1"/>
    <property type="molecule type" value="Genomic_DNA"/>
</dbReference>
<evidence type="ECO:0000313" key="3">
    <source>
        <dbReference type="Proteomes" id="UP000199647"/>
    </source>
</evidence>
<dbReference type="RefSeq" id="WP_238858099.1">
    <property type="nucleotide sequence ID" value="NZ_FOFG01000001.1"/>
</dbReference>
<proteinExistence type="predicted"/>
<sequence length="213" mass="21868">MSFALFRPALLRAGLIGSLLPAALVAVPMAAFAQDAAPTRIRGTIGEFSGQTLTVKTREGKDVQIKLAPGFTVSAVKKFNLADIKSGDFIGSAAKKGPDGKLEAMEVTVFPESARGTGEGHYGWDAGPNSSMTNATVAKVDAAPTGRTLALTYKGGSVSLDVPEDAPVVTFEPGTPDMLMPGKAVFVVAKAAADGAISANRVAVEHDGVKPPM</sequence>
<accession>A0A1H9AFW3</accession>
<dbReference type="AlphaFoldDB" id="A0A1H9AFW3"/>
<organism evidence="2 3">
    <name type="scientific">Faunimonas pinastri</name>
    <dbReference type="NCBI Taxonomy" id="1855383"/>
    <lineage>
        <taxon>Bacteria</taxon>
        <taxon>Pseudomonadati</taxon>
        <taxon>Pseudomonadota</taxon>
        <taxon>Alphaproteobacteria</taxon>
        <taxon>Hyphomicrobiales</taxon>
        <taxon>Afifellaceae</taxon>
        <taxon>Faunimonas</taxon>
    </lineage>
</organism>
<evidence type="ECO:0000313" key="2">
    <source>
        <dbReference type="EMBL" id="SEP75401.1"/>
    </source>
</evidence>
<keyword evidence="1" id="KW-0732">Signal</keyword>
<protein>
    <recommendedName>
        <fullName evidence="4">DUF5666 domain-containing protein</fullName>
    </recommendedName>
</protein>
<evidence type="ECO:0008006" key="4">
    <source>
        <dbReference type="Google" id="ProtNLM"/>
    </source>
</evidence>
<reference evidence="2 3" key="1">
    <citation type="submission" date="2016-10" db="EMBL/GenBank/DDBJ databases">
        <authorList>
            <person name="de Groot N.N."/>
        </authorList>
    </citation>
    <scope>NUCLEOTIDE SEQUENCE [LARGE SCALE GENOMIC DNA]</scope>
    <source>
        <strain evidence="2 3">A52C2</strain>
    </source>
</reference>
<feature type="signal peptide" evidence="1">
    <location>
        <begin position="1"/>
        <end position="33"/>
    </location>
</feature>